<dbReference type="InterPro" id="IPR011006">
    <property type="entry name" value="CheY-like_superfamily"/>
</dbReference>
<dbReference type="AlphaFoldDB" id="A0A5P9P106"/>
<dbReference type="Proteomes" id="UP000326170">
    <property type="component" value="Chromosome"/>
</dbReference>
<accession>A0A5P9P106</accession>
<evidence type="ECO:0000313" key="4">
    <source>
        <dbReference type="Proteomes" id="UP000326170"/>
    </source>
</evidence>
<evidence type="ECO:0000313" key="3">
    <source>
        <dbReference type="EMBL" id="QFU81520.1"/>
    </source>
</evidence>
<dbReference type="CDD" id="cd17557">
    <property type="entry name" value="REC_Rcp-like"/>
    <property type="match status" value="1"/>
</dbReference>
<dbReference type="SUPFAM" id="SSF52172">
    <property type="entry name" value="CheY-like"/>
    <property type="match status" value="1"/>
</dbReference>
<dbReference type="KEGG" id="nas:GCU68_02565"/>
<proteinExistence type="predicted"/>
<keyword evidence="4" id="KW-1185">Reference proteome</keyword>
<dbReference type="OrthoDB" id="9652at2157"/>
<dbReference type="SMART" id="SM00448">
    <property type="entry name" value="REC"/>
    <property type="match status" value="1"/>
</dbReference>
<sequence length="153" mass="16934">MAPMNNGDNNDIGEAIDILLVEPNPGDTRLFEENFRDAKLANAVHAVTDGEEALDFVYQRGDYEDAPRPNLILLELQLSGMSGQDVLSELESEEALSEIPVIVLTGSKAGEDLVKSSGIDADEYIQKPVEAEEFIEFVQEVEDFWFAVVKNDE</sequence>
<feature type="domain" description="Response regulatory" evidence="2">
    <location>
        <begin position="17"/>
        <end position="142"/>
    </location>
</feature>
<dbReference type="PANTHER" id="PTHR44520">
    <property type="entry name" value="RESPONSE REGULATOR RCP1-RELATED"/>
    <property type="match status" value="1"/>
</dbReference>
<dbReference type="InterPro" id="IPR052893">
    <property type="entry name" value="TCS_response_regulator"/>
</dbReference>
<dbReference type="InterPro" id="IPR001789">
    <property type="entry name" value="Sig_transdc_resp-reg_receiver"/>
</dbReference>
<gene>
    <name evidence="3" type="ORF">GCU68_02565</name>
</gene>
<dbReference type="EMBL" id="CP045488">
    <property type="protein sequence ID" value="QFU81520.1"/>
    <property type="molecule type" value="Genomic_DNA"/>
</dbReference>
<evidence type="ECO:0000259" key="2">
    <source>
        <dbReference type="PROSITE" id="PS50110"/>
    </source>
</evidence>
<organism evidence="3 4">
    <name type="scientific">Natronorubrum aibiense</name>
    <dbReference type="NCBI Taxonomy" id="348826"/>
    <lineage>
        <taxon>Archaea</taxon>
        <taxon>Methanobacteriati</taxon>
        <taxon>Methanobacteriota</taxon>
        <taxon>Stenosarchaea group</taxon>
        <taxon>Halobacteria</taxon>
        <taxon>Halobacteriales</taxon>
        <taxon>Natrialbaceae</taxon>
        <taxon>Natronorubrum</taxon>
    </lineage>
</organism>
<evidence type="ECO:0000256" key="1">
    <source>
        <dbReference type="PROSITE-ProRule" id="PRU00169"/>
    </source>
</evidence>
<comment type="caution">
    <text evidence="1">Lacks conserved residue(s) required for the propagation of feature annotation.</text>
</comment>
<dbReference type="Pfam" id="PF00072">
    <property type="entry name" value="Response_reg"/>
    <property type="match status" value="1"/>
</dbReference>
<reference evidence="3 4" key="1">
    <citation type="journal article" date="2007" name="Int. J. Syst. Evol. Microbiol.">
        <title>Natronorubrum sulfidifaciens sp. nov., an extremely haloalkaliphilic archaeon isolated from Aiding salt lake in Xin-Jiang, China.</title>
        <authorList>
            <person name="Cui H.L."/>
            <person name="Tohty D."/>
            <person name="Liu H.C."/>
            <person name="Liu S.J."/>
            <person name="Oren A."/>
            <person name="Zhou P.J."/>
        </authorList>
    </citation>
    <scope>NUCLEOTIDE SEQUENCE [LARGE SCALE GENOMIC DNA]</scope>
    <source>
        <strain evidence="3 4">7-3</strain>
    </source>
</reference>
<dbReference type="PANTHER" id="PTHR44520:SF2">
    <property type="entry name" value="RESPONSE REGULATOR RCP1"/>
    <property type="match status" value="1"/>
</dbReference>
<dbReference type="Gene3D" id="3.40.50.2300">
    <property type="match status" value="1"/>
</dbReference>
<name>A0A5P9P106_9EURY</name>
<protein>
    <submittedName>
        <fullName evidence="3">Response regulator</fullName>
    </submittedName>
</protein>
<dbReference type="PROSITE" id="PS50110">
    <property type="entry name" value="RESPONSE_REGULATORY"/>
    <property type="match status" value="1"/>
</dbReference>
<dbReference type="GO" id="GO:0000160">
    <property type="term" value="P:phosphorelay signal transduction system"/>
    <property type="evidence" value="ECO:0007669"/>
    <property type="project" value="InterPro"/>
</dbReference>